<dbReference type="AlphaFoldDB" id="E3NH19"/>
<dbReference type="EMBL" id="DS268664">
    <property type="protein sequence ID" value="EFO97550.1"/>
    <property type="molecule type" value="Genomic_DNA"/>
</dbReference>
<keyword evidence="2" id="KW-1133">Transmembrane helix</keyword>
<feature type="transmembrane region" description="Helical" evidence="2">
    <location>
        <begin position="71"/>
        <end position="92"/>
    </location>
</feature>
<dbReference type="Proteomes" id="UP000008281">
    <property type="component" value="Unassembled WGS sequence"/>
</dbReference>
<sequence length="289" mass="33613">MSSSTQKSDPNANIGISLKFNYNMKTVLYQFFILLIIDCLKCDDSATNNATEPPQKPWVLEYSEKEEKKFVISYSISLTSCVGIFIGIIFLACCIRDSLTKLQCYEEYKKDVQRLREEMENHYNMEMKNQIWDYEREKEKKKDMDEMRRREADEEEKKRNPPLTKKKSVAVKESSKKKKEVPNVTQKKKEAPKVAEKKKKVPKKEEEFKFTNRGPIIFTTQTVASWDIINTLEEKEEKKISIKKVKWDQNPIGYHETGVGVDQVEIPTPSTRGGSSSIMTASIRQVKKL</sequence>
<organism evidence="4">
    <name type="scientific">Caenorhabditis remanei</name>
    <name type="common">Caenorhabditis vulgaris</name>
    <dbReference type="NCBI Taxonomy" id="31234"/>
    <lineage>
        <taxon>Eukaryota</taxon>
        <taxon>Metazoa</taxon>
        <taxon>Ecdysozoa</taxon>
        <taxon>Nematoda</taxon>
        <taxon>Chromadorea</taxon>
        <taxon>Rhabditida</taxon>
        <taxon>Rhabditina</taxon>
        <taxon>Rhabditomorpha</taxon>
        <taxon>Rhabditoidea</taxon>
        <taxon>Rhabditidae</taxon>
        <taxon>Peloderinae</taxon>
        <taxon>Caenorhabditis</taxon>
    </lineage>
</organism>
<keyword evidence="4" id="KW-1185">Reference proteome</keyword>
<keyword evidence="2" id="KW-0812">Transmembrane</keyword>
<feature type="region of interest" description="Disordered" evidence="1">
    <location>
        <begin position="139"/>
        <end position="199"/>
    </location>
</feature>
<keyword evidence="2" id="KW-0472">Membrane</keyword>
<evidence type="ECO:0000256" key="2">
    <source>
        <dbReference type="SAM" id="Phobius"/>
    </source>
</evidence>
<feature type="compositionally biased region" description="Basic and acidic residues" evidence="1">
    <location>
        <begin position="139"/>
        <end position="159"/>
    </location>
</feature>
<evidence type="ECO:0000313" key="4">
    <source>
        <dbReference type="Proteomes" id="UP000008281"/>
    </source>
</evidence>
<dbReference type="OrthoDB" id="5863653at2759"/>
<feature type="compositionally biased region" description="Basic residues" evidence="1">
    <location>
        <begin position="164"/>
        <end position="179"/>
    </location>
</feature>
<protein>
    <submittedName>
        <fullName evidence="3">Uncharacterized protein</fullName>
    </submittedName>
</protein>
<dbReference type="InParanoid" id="E3NH19"/>
<gene>
    <name evidence="3" type="ORF">CRE_12321</name>
</gene>
<proteinExistence type="predicted"/>
<accession>E3NH19</accession>
<evidence type="ECO:0000256" key="1">
    <source>
        <dbReference type="SAM" id="MobiDB-lite"/>
    </source>
</evidence>
<name>E3NH19_CAERE</name>
<evidence type="ECO:0000313" key="3">
    <source>
        <dbReference type="EMBL" id="EFO97550.1"/>
    </source>
</evidence>
<dbReference type="eggNOG" id="ENOG502TJ45">
    <property type="taxonomic scope" value="Eukaryota"/>
</dbReference>
<dbReference type="HOGENOM" id="CLU_963907_0_0_1"/>
<reference evidence="3" key="1">
    <citation type="submission" date="2007-07" db="EMBL/GenBank/DDBJ databases">
        <title>PCAP assembly of the Caenorhabditis remanei genome.</title>
        <authorList>
            <consortium name="The Caenorhabditis remanei Sequencing Consortium"/>
            <person name="Wilson R.K."/>
        </authorList>
    </citation>
    <scope>NUCLEOTIDE SEQUENCE [LARGE SCALE GENOMIC DNA]</scope>
    <source>
        <strain evidence="3">PB4641</strain>
    </source>
</reference>